<proteinExistence type="predicted"/>
<sequence>MVKNLNNYHWTEADISQFTKQFIIQELKNLNYEIKKIDCEASITQRMGDVGFIYQLDIEAINSQSNRNIKIYNHDQYSDFSDLHEEDRKCFEIILNNWKSAAKTDRGIAVLAADNDKTTKNDSNASTGNLNAEKMHLNKRDYTIPTPVEINYDKCKPALIFKFRYEIICPSEQLQKYLFEPELIKIWTLGQFFKSDSELSISNTLFFTNVVQSNNIYTMKMKLKEWNKLADVKISFYDDKSISLVQVDLSNSPFDGEIAPRRLFNDLIFVPITKAFGLKITYK</sequence>
<dbReference type="Gene3D" id="3.15.10.20">
    <property type="entry name" value="Activator of Hsp90 ATPase Aha1, N-terminal domain"/>
    <property type="match status" value="1"/>
</dbReference>
<reference evidence="2" key="2">
    <citation type="submission" date="2015-07" db="EMBL/GenBank/DDBJ databases">
        <title>Contrasting host-pathogen interactions and genome evolution in two generalist and specialist microsporidian pathogens of mosquitoes.</title>
        <authorList>
            <consortium name="The Broad Institute Genomics Platform"/>
            <consortium name="The Broad Institute Genome Sequencing Center for Infectious Disease"/>
            <person name="Cuomo C.A."/>
            <person name="Sanscrainte N.D."/>
            <person name="Goldberg J.M."/>
            <person name="Heiman D."/>
            <person name="Young S."/>
            <person name="Zeng Q."/>
            <person name="Becnel J.J."/>
            <person name="Birren B.W."/>
        </authorList>
    </citation>
    <scope>NUCLEOTIDE SEQUENCE [LARGE SCALE GENOMIC DNA]</scope>
    <source>
        <strain evidence="2">USNM 41457</strain>
    </source>
</reference>
<organism evidence="1 2">
    <name type="scientific">Edhazardia aedis (strain USNM 41457)</name>
    <name type="common">Microsporidian parasite</name>
    <dbReference type="NCBI Taxonomy" id="1003232"/>
    <lineage>
        <taxon>Eukaryota</taxon>
        <taxon>Fungi</taxon>
        <taxon>Fungi incertae sedis</taxon>
        <taxon>Microsporidia</taxon>
        <taxon>Edhazardia</taxon>
    </lineage>
</organism>
<evidence type="ECO:0000313" key="2">
    <source>
        <dbReference type="Proteomes" id="UP000003163"/>
    </source>
</evidence>
<gene>
    <name evidence="1" type="ORF">EDEG_03528</name>
</gene>
<accession>J8ZQM7</accession>
<keyword evidence="2" id="KW-1185">Reference proteome</keyword>
<dbReference type="OrthoDB" id="2195936at2759"/>
<dbReference type="SUPFAM" id="SSF103111">
    <property type="entry name" value="Activator of Hsp90 ATPase, Aha1"/>
    <property type="match status" value="1"/>
</dbReference>
<dbReference type="STRING" id="1003232.J8ZQM7"/>
<dbReference type="InterPro" id="IPR036338">
    <property type="entry name" value="Aha1"/>
</dbReference>
<reference evidence="1 2" key="1">
    <citation type="submission" date="2011-08" db="EMBL/GenBank/DDBJ databases">
        <authorList>
            <person name="Liu Z.J."/>
            <person name="Shi F.L."/>
            <person name="Lu J.Q."/>
            <person name="Li M."/>
            <person name="Wang Z.L."/>
        </authorList>
    </citation>
    <scope>NUCLEOTIDE SEQUENCE [LARGE SCALE GENOMIC DNA]</scope>
    <source>
        <strain evidence="1 2">USNM 41457</strain>
    </source>
</reference>
<name>J8ZQM7_EDHAE</name>
<dbReference type="InParanoid" id="J8ZQM7"/>
<dbReference type="AlphaFoldDB" id="J8ZQM7"/>
<comment type="caution">
    <text evidence="1">The sequence shown here is derived from an EMBL/GenBank/DDBJ whole genome shotgun (WGS) entry which is preliminary data.</text>
</comment>
<protein>
    <submittedName>
        <fullName evidence="1">Uncharacterized protein</fullName>
    </submittedName>
</protein>
<dbReference type="HOGENOM" id="CLU_1086229_0_0_1"/>
<dbReference type="Proteomes" id="UP000003163">
    <property type="component" value="Unassembled WGS sequence"/>
</dbReference>
<dbReference type="EMBL" id="AFBI03000095">
    <property type="protein sequence ID" value="EJW02018.1"/>
    <property type="molecule type" value="Genomic_DNA"/>
</dbReference>
<dbReference type="VEuPathDB" id="MicrosporidiaDB:EDEG_03528"/>
<evidence type="ECO:0000313" key="1">
    <source>
        <dbReference type="EMBL" id="EJW02018.1"/>
    </source>
</evidence>